<dbReference type="PANTHER" id="PTHR21485:SF6">
    <property type="entry name" value="N-ACYLNEURAMINATE CYTIDYLYLTRANSFERASE-RELATED"/>
    <property type="match status" value="1"/>
</dbReference>
<dbReference type="GO" id="GO:0016779">
    <property type="term" value="F:nucleotidyltransferase activity"/>
    <property type="evidence" value="ECO:0007669"/>
    <property type="project" value="UniProtKB-KW"/>
</dbReference>
<evidence type="ECO:0000313" key="2">
    <source>
        <dbReference type="Proteomes" id="UP001244242"/>
    </source>
</evidence>
<evidence type="ECO:0000313" key="1">
    <source>
        <dbReference type="EMBL" id="MDI5934154.1"/>
    </source>
</evidence>
<dbReference type="Pfam" id="PF02348">
    <property type="entry name" value="CTP_transf_3"/>
    <property type="match status" value="1"/>
</dbReference>
<dbReference type="Gene3D" id="3.90.550.10">
    <property type="entry name" value="Spore Coat Polysaccharide Biosynthesis Protein SpsA, Chain A"/>
    <property type="match status" value="1"/>
</dbReference>
<gene>
    <name evidence="1" type="ORF">QLQ84_10175</name>
</gene>
<dbReference type="InterPro" id="IPR050793">
    <property type="entry name" value="CMP-NeuNAc_synthase"/>
</dbReference>
<dbReference type="Proteomes" id="UP001244242">
    <property type="component" value="Unassembled WGS sequence"/>
</dbReference>
<dbReference type="RefSeq" id="WP_282721625.1">
    <property type="nucleotide sequence ID" value="NZ_JASCQO010000035.1"/>
</dbReference>
<dbReference type="InterPro" id="IPR029044">
    <property type="entry name" value="Nucleotide-diphossugar_trans"/>
</dbReference>
<keyword evidence="1" id="KW-0548">Nucleotidyltransferase</keyword>
<reference evidence="1 2" key="1">
    <citation type="submission" date="2023-04" db="EMBL/GenBank/DDBJ databases">
        <title>Halomonas strains isolated from rhizosphere soil.</title>
        <authorList>
            <person name="Xu L."/>
            <person name="Sun J.-Q."/>
        </authorList>
    </citation>
    <scope>NUCLEOTIDE SEQUENCE [LARGE SCALE GENOMIC DNA]</scope>
    <source>
        <strain evidence="1 2">LN1S58</strain>
    </source>
</reference>
<keyword evidence="2" id="KW-1185">Reference proteome</keyword>
<dbReference type="InterPro" id="IPR003329">
    <property type="entry name" value="Cytidylyl_trans"/>
</dbReference>
<dbReference type="SUPFAM" id="SSF53448">
    <property type="entry name" value="Nucleotide-diphospho-sugar transferases"/>
    <property type="match status" value="1"/>
</dbReference>
<dbReference type="EMBL" id="JASCQO010000035">
    <property type="protein sequence ID" value="MDI5934154.1"/>
    <property type="molecule type" value="Genomic_DNA"/>
</dbReference>
<dbReference type="EC" id="2.7.7.-" evidence="1"/>
<protein>
    <submittedName>
        <fullName evidence="1">Acylneuraminate cytidylyltransferase family protein</fullName>
        <ecNumber evidence="1">2.7.7.-</ecNumber>
    </submittedName>
</protein>
<dbReference type="PANTHER" id="PTHR21485">
    <property type="entry name" value="HAD SUPERFAMILY MEMBERS CMAS AND KDSC"/>
    <property type="match status" value="1"/>
</dbReference>
<proteinExistence type="predicted"/>
<organism evidence="1 2">
    <name type="scientific">Halomonas kalidii</name>
    <dbReference type="NCBI Taxonomy" id="3043293"/>
    <lineage>
        <taxon>Bacteria</taxon>
        <taxon>Pseudomonadati</taxon>
        <taxon>Pseudomonadota</taxon>
        <taxon>Gammaproteobacteria</taxon>
        <taxon>Oceanospirillales</taxon>
        <taxon>Halomonadaceae</taxon>
        <taxon>Halomonas</taxon>
    </lineage>
</organism>
<name>A0ABT6VJL2_9GAMM</name>
<accession>A0ABT6VJL2</accession>
<sequence length="238" mass="26524">MIDSHRVIAIIPARGGSKSVPKKNIRPLLGKPLIAWTLELAGRIEMVDRVIVSTDCAVIARTAREYGAEVYERSAELSTDTALVIDTIQDLSRRLDGEGESALYALLLEPTAPLRQERDVMLCVQRLHHQGLDSVATFKAAELNPHRAWCIEGEVPRVFIDGSVPWLPRQQLPSAYQLSGEVYAFRRDRLSLSTGGMLFGRMGAVIVDGAHSLDIDDERDFCMAEFMARERQHEQVTA</sequence>
<keyword evidence="1" id="KW-0808">Transferase</keyword>
<comment type="caution">
    <text evidence="1">The sequence shown here is derived from an EMBL/GenBank/DDBJ whole genome shotgun (WGS) entry which is preliminary data.</text>
</comment>
<dbReference type="CDD" id="cd02513">
    <property type="entry name" value="CMP-NeuAc_Synthase"/>
    <property type="match status" value="1"/>
</dbReference>